<organism evidence="1 2">
    <name type="scientific">Musa balbisiana</name>
    <name type="common">Banana</name>
    <dbReference type="NCBI Taxonomy" id="52838"/>
    <lineage>
        <taxon>Eukaryota</taxon>
        <taxon>Viridiplantae</taxon>
        <taxon>Streptophyta</taxon>
        <taxon>Embryophyta</taxon>
        <taxon>Tracheophyta</taxon>
        <taxon>Spermatophyta</taxon>
        <taxon>Magnoliopsida</taxon>
        <taxon>Liliopsida</taxon>
        <taxon>Zingiberales</taxon>
        <taxon>Musaceae</taxon>
        <taxon>Musa</taxon>
    </lineage>
</organism>
<accession>A0A4S8JL38</accession>
<protein>
    <submittedName>
        <fullName evidence="1">Uncharacterized protein</fullName>
    </submittedName>
</protein>
<keyword evidence="2" id="KW-1185">Reference proteome</keyword>
<evidence type="ECO:0000313" key="2">
    <source>
        <dbReference type="Proteomes" id="UP000317650"/>
    </source>
</evidence>
<gene>
    <name evidence="1" type="ORF">C4D60_Mb01t08640</name>
</gene>
<name>A0A4S8JL38_MUSBA</name>
<dbReference type="Proteomes" id="UP000317650">
    <property type="component" value="Chromosome 1"/>
</dbReference>
<dbReference type="AlphaFoldDB" id="A0A4S8JL38"/>
<dbReference type="EMBL" id="PYDT01000004">
    <property type="protein sequence ID" value="THU62770.1"/>
    <property type="molecule type" value="Genomic_DNA"/>
</dbReference>
<evidence type="ECO:0000313" key="1">
    <source>
        <dbReference type="EMBL" id="THU62770.1"/>
    </source>
</evidence>
<reference evidence="1 2" key="1">
    <citation type="journal article" date="2019" name="Nat. Plants">
        <title>Genome sequencing of Musa balbisiana reveals subgenome evolution and function divergence in polyploid bananas.</title>
        <authorList>
            <person name="Yao X."/>
        </authorList>
    </citation>
    <scope>NUCLEOTIDE SEQUENCE [LARGE SCALE GENOMIC DNA]</scope>
    <source>
        <strain evidence="2">cv. DH-PKW</strain>
        <tissue evidence="1">Leaves</tissue>
    </source>
</reference>
<sequence>MFRLVKDIIEILLLSTNKSIITTSSTIRTYDGRTKQIPIRVLAIHDGESRAVIGETDRLQQDALCLARKALDLFDVTS</sequence>
<comment type="caution">
    <text evidence="1">The sequence shown here is derived from an EMBL/GenBank/DDBJ whole genome shotgun (WGS) entry which is preliminary data.</text>
</comment>
<proteinExistence type="predicted"/>